<gene>
    <name evidence="13" type="ORF">A4R26_14175</name>
</gene>
<dbReference type="Proteomes" id="UP000192276">
    <property type="component" value="Unassembled WGS sequence"/>
</dbReference>
<evidence type="ECO:0000313" key="13">
    <source>
        <dbReference type="EMBL" id="OQP65578.1"/>
    </source>
</evidence>
<dbReference type="InterPro" id="IPR023997">
    <property type="entry name" value="TonB-dep_OMP_SusC/RagA_CS"/>
</dbReference>
<dbReference type="Gene3D" id="2.40.170.20">
    <property type="entry name" value="TonB-dependent receptor, beta-barrel domain"/>
    <property type="match status" value="1"/>
</dbReference>
<feature type="compositionally biased region" description="Basic and acidic residues" evidence="10">
    <location>
        <begin position="968"/>
        <end position="984"/>
    </location>
</feature>
<dbReference type="NCBIfam" id="TIGR04056">
    <property type="entry name" value="OMP_RagA_SusC"/>
    <property type="match status" value="1"/>
</dbReference>
<evidence type="ECO:0000259" key="12">
    <source>
        <dbReference type="Pfam" id="PF07715"/>
    </source>
</evidence>
<dbReference type="InterPro" id="IPR008969">
    <property type="entry name" value="CarboxyPept-like_regulatory"/>
</dbReference>
<dbReference type="InterPro" id="IPR023996">
    <property type="entry name" value="TonB-dep_OMP_SusC/RagA"/>
</dbReference>
<evidence type="ECO:0000256" key="10">
    <source>
        <dbReference type="SAM" id="MobiDB-lite"/>
    </source>
</evidence>
<organism evidence="13 14">
    <name type="scientific">Niastella populi</name>
    <dbReference type="NCBI Taxonomy" id="550983"/>
    <lineage>
        <taxon>Bacteria</taxon>
        <taxon>Pseudomonadati</taxon>
        <taxon>Bacteroidota</taxon>
        <taxon>Chitinophagia</taxon>
        <taxon>Chitinophagales</taxon>
        <taxon>Chitinophagaceae</taxon>
        <taxon>Niastella</taxon>
    </lineage>
</organism>
<comment type="caution">
    <text evidence="13">The sequence shown here is derived from an EMBL/GenBank/DDBJ whole genome shotgun (WGS) entry which is preliminary data.</text>
</comment>
<keyword evidence="14" id="KW-1185">Reference proteome</keyword>
<dbReference type="EMBL" id="LWBP01000067">
    <property type="protein sequence ID" value="OQP65578.1"/>
    <property type="molecule type" value="Genomic_DNA"/>
</dbReference>
<dbReference type="InterPro" id="IPR012910">
    <property type="entry name" value="Plug_dom"/>
</dbReference>
<accession>A0A1V9G4Z4</accession>
<keyword evidence="4 8" id="KW-0812">Transmembrane</keyword>
<feature type="region of interest" description="Disordered" evidence="10">
    <location>
        <begin position="953"/>
        <end position="984"/>
    </location>
</feature>
<comment type="subcellular location">
    <subcellularLocation>
        <location evidence="1 8">Cell outer membrane</location>
        <topology evidence="1 8">Multi-pass membrane protein</topology>
    </subcellularLocation>
</comment>
<dbReference type="InterPro" id="IPR039426">
    <property type="entry name" value="TonB-dep_rcpt-like"/>
</dbReference>
<evidence type="ECO:0000256" key="3">
    <source>
        <dbReference type="ARBA" id="ARBA00022452"/>
    </source>
</evidence>
<dbReference type="Gene3D" id="2.170.130.10">
    <property type="entry name" value="TonB-dependent receptor, plug domain"/>
    <property type="match status" value="1"/>
</dbReference>
<dbReference type="Gene3D" id="2.60.40.1120">
    <property type="entry name" value="Carboxypeptidase-like, regulatory domain"/>
    <property type="match status" value="1"/>
</dbReference>
<proteinExistence type="inferred from homology"/>
<evidence type="ECO:0000256" key="9">
    <source>
        <dbReference type="RuleBase" id="RU003357"/>
    </source>
</evidence>
<keyword evidence="5 9" id="KW-0798">TonB box</keyword>
<evidence type="ECO:0000256" key="4">
    <source>
        <dbReference type="ARBA" id="ARBA00022692"/>
    </source>
</evidence>
<dbReference type="Gene3D" id="3.55.50.30">
    <property type="match status" value="1"/>
</dbReference>
<evidence type="ECO:0000259" key="11">
    <source>
        <dbReference type="Pfam" id="PF00593"/>
    </source>
</evidence>
<dbReference type="InterPro" id="IPR000531">
    <property type="entry name" value="Beta-barrel_TonB"/>
</dbReference>
<dbReference type="NCBIfam" id="TIGR04057">
    <property type="entry name" value="SusC_RagA_signa"/>
    <property type="match status" value="1"/>
</dbReference>
<evidence type="ECO:0000256" key="8">
    <source>
        <dbReference type="PROSITE-ProRule" id="PRU01360"/>
    </source>
</evidence>
<protein>
    <submittedName>
        <fullName evidence="13">SusC/RagA family TonB-linked outer membrane protein</fullName>
    </submittedName>
</protein>
<dbReference type="InterPro" id="IPR037066">
    <property type="entry name" value="Plug_dom_sf"/>
</dbReference>
<evidence type="ECO:0000256" key="2">
    <source>
        <dbReference type="ARBA" id="ARBA00022448"/>
    </source>
</evidence>
<dbReference type="InterPro" id="IPR036942">
    <property type="entry name" value="Beta-barrel_TonB_sf"/>
</dbReference>
<comment type="similarity">
    <text evidence="8 9">Belongs to the TonB-dependent receptor family.</text>
</comment>
<evidence type="ECO:0000256" key="6">
    <source>
        <dbReference type="ARBA" id="ARBA00023136"/>
    </source>
</evidence>
<reference evidence="14" key="1">
    <citation type="submission" date="2016-04" db="EMBL/GenBank/DDBJ databases">
        <authorList>
            <person name="Chen L."/>
            <person name="Zhuang W."/>
            <person name="Wang G."/>
        </authorList>
    </citation>
    <scope>NUCLEOTIDE SEQUENCE [LARGE SCALE GENOMIC DNA]</scope>
    <source>
        <strain evidence="14">208</strain>
    </source>
</reference>
<keyword evidence="3 8" id="KW-1134">Transmembrane beta strand</keyword>
<dbReference type="FunFam" id="2.170.130.10:FF:000008">
    <property type="entry name" value="SusC/RagA family TonB-linked outer membrane protein"/>
    <property type="match status" value="1"/>
</dbReference>
<dbReference type="AlphaFoldDB" id="A0A1V9G4Z4"/>
<sequence length="1164" mass="128587">MKKVLVNQLIYRFMRLGLLPLLLITGLSGIMYARPVHGQEVLNQRINLIADNKEMKTVLNEISRLADIKFVYSSQRIPVRQKISVAARNQRLGEVLEILLTPLNVLYFVSGNQIVLMKKGEAYNLAMFINDDPRKFLLEEESPAKTITGKVLNETGEPLNGVSVLVRGTNRGTVTNEKGIFVITAEVGETLTFSMVGYKESAVKIGDESNVTIQMQAEQTNMNEVIIVGYGTQRRSSLTGAIASVNTKAINALPVASVEQALQGRVAGLTVTNNGEPGQSPIVRIRGVSSINFASDPLYVIDGFPTGNLMHFDSRDIESVEVLKDASAAAIYGSRATNGVILITTKKGKRTGKLNVSLDSYIGTQKAWNTIDLLNTDQYLLYERALNGNAGSNPPPRLEPNNFNQPIYAGATQTYAQTNTDWQDAYFKTGMLTQHNLGVSGGNDVSRFYSSAGYFKQDGIAQGVYYERGNFRINSDHRISKVFSFGENLFMSYSKNRYDNTTGNRTRLVNVIRQLPYLPVYDPTTNGGFRDAENSVDGADPTNPVMDALLLGDAHRKTLKLLGTVYAEVNFTSWLKFRSTFGVDHVNLTQHQFRPIFNSKGRGETQARIEDVRTSLTTTLFTEQLTFDKTFGDHHLAVTAVYEQQGTRGYGEQMIGFQSTNNYQTLFGATNVNAFSTQSENLLISYVGRVNYEFAGKYLVSAAIRRDGLSVWAPNKKFANFPSASLGWRIDQESFMRKIDKISELKVRVGWGETGLNGIGIFGKLPNSQLANDYPWQAVVSQNGATYPFNNTPPAGGNASFYNAISNPNLEWEKTKQLNFGLDLGLLNNRITLSADYYRRKTDNLMLNVPTPGSFGFNNGGVLANVGSMENNGLDLQLGYNKKQGEFRWDVTGLISFIDNKVLKMNTPNATIDQGGDQDFGGGGNMTRTMAGHPIQSFYGYVVDGIFQTQDEINNSPKQETKTAPGDLKFRDISGPDGKPDGEITADDRMFLGNYLPDYSYSLNFNANYKNFDASIFFQGVQGNKIFNAARIISEGMARLFGSGTAVLNAWTPTNTNTDVPRAIGGDPNTNVRPSTRWIENGSYLRLKNITIGYTVPNSLLQSMTRNAISSFRVYIGSQNLVTFTKYKGWDPEIGSKNTTLTNGIDYGQYPAARSFLVGLQVGF</sequence>
<keyword evidence="7 8" id="KW-0998">Cell outer membrane</keyword>
<feature type="domain" description="TonB-dependent receptor-like beta-barrel" evidence="11">
    <location>
        <begin position="500"/>
        <end position="1121"/>
    </location>
</feature>
<dbReference type="Pfam" id="PF00593">
    <property type="entry name" value="TonB_dep_Rec_b-barrel"/>
    <property type="match status" value="1"/>
</dbReference>
<keyword evidence="6 8" id="KW-0472">Membrane</keyword>
<dbReference type="GO" id="GO:0009279">
    <property type="term" value="C:cell outer membrane"/>
    <property type="evidence" value="ECO:0007669"/>
    <property type="project" value="UniProtKB-SubCell"/>
</dbReference>
<dbReference type="STRING" id="550983.A4R26_14175"/>
<dbReference type="OrthoDB" id="9768177at2"/>
<dbReference type="SUPFAM" id="SSF56935">
    <property type="entry name" value="Porins"/>
    <property type="match status" value="1"/>
</dbReference>
<dbReference type="Pfam" id="PF07715">
    <property type="entry name" value="Plug"/>
    <property type="match status" value="1"/>
</dbReference>
<evidence type="ECO:0000256" key="5">
    <source>
        <dbReference type="ARBA" id="ARBA00023077"/>
    </source>
</evidence>
<evidence type="ECO:0000256" key="1">
    <source>
        <dbReference type="ARBA" id="ARBA00004571"/>
    </source>
</evidence>
<keyword evidence="2 8" id="KW-0813">Transport</keyword>
<dbReference type="PROSITE" id="PS52016">
    <property type="entry name" value="TONB_DEPENDENT_REC_3"/>
    <property type="match status" value="1"/>
</dbReference>
<dbReference type="GO" id="GO:0006826">
    <property type="term" value="P:iron ion transport"/>
    <property type="evidence" value="ECO:0007669"/>
    <property type="project" value="UniProtKB-KW"/>
</dbReference>
<feature type="domain" description="TonB-dependent receptor plug" evidence="12">
    <location>
        <begin position="236"/>
        <end position="340"/>
    </location>
</feature>
<evidence type="ECO:0000313" key="14">
    <source>
        <dbReference type="Proteomes" id="UP000192276"/>
    </source>
</evidence>
<dbReference type="Pfam" id="PF13715">
    <property type="entry name" value="CarbopepD_reg_2"/>
    <property type="match status" value="1"/>
</dbReference>
<name>A0A1V9G4Z4_9BACT</name>
<dbReference type="SUPFAM" id="SSF49464">
    <property type="entry name" value="Carboxypeptidase regulatory domain-like"/>
    <property type="match status" value="1"/>
</dbReference>
<evidence type="ECO:0000256" key="7">
    <source>
        <dbReference type="ARBA" id="ARBA00023237"/>
    </source>
</evidence>